<proteinExistence type="predicted"/>
<sequence>MKISFIGDTEDLSQGLDILCQEMNIVRSDDGFPINVKQATGPIEVSCGLGAGKIRFDQKFHFFRALGLWIQEFEKHKEFQLREEPQFTMNGVMLDTSRNAVMKVEGIQTLLRTPENGTKGIKRPDDVYRRYVYGRKISLFRLYARKI</sequence>
<accession>A0ABT8E515</accession>
<keyword evidence="2" id="KW-1185">Reference proteome</keyword>
<comment type="caution">
    <text evidence="1">The sequence shown here is derived from an EMBL/GenBank/DDBJ whole genome shotgun (WGS) entry which is preliminary data.</text>
</comment>
<gene>
    <name evidence="1" type="ORF">QYF49_08205</name>
</gene>
<reference evidence="1" key="1">
    <citation type="submission" date="2023-06" db="EMBL/GenBank/DDBJ databases">
        <title>Draft Genome Sequences of Representative Paenibacillus Polymyxa, Bacillus cereus, Fictibacillus sp., and Brevibacillus agri Strains Isolated from Amazonian Dark Earth.</title>
        <authorList>
            <person name="Pellegrinetti T.A."/>
            <person name="Cunha I.C.M."/>
            <person name="Chaves M.G."/>
            <person name="Freitas A.S."/>
            <person name="Silva A.V.R."/>
            <person name="Tsai S.M."/>
            <person name="Mendes L.W."/>
        </authorList>
    </citation>
    <scope>NUCLEOTIDE SEQUENCE</scope>
    <source>
        <strain evidence="1">CENA-BCM004</strain>
    </source>
</reference>
<evidence type="ECO:0000313" key="2">
    <source>
        <dbReference type="Proteomes" id="UP001168694"/>
    </source>
</evidence>
<dbReference type="Proteomes" id="UP001168694">
    <property type="component" value="Unassembled WGS sequence"/>
</dbReference>
<dbReference type="EMBL" id="JAUHLN010000002">
    <property type="protein sequence ID" value="MDN4073002.1"/>
    <property type="molecule type" value="Genomic_DNA"/>
</dbReference>
<dbReference type="RefSeq" id="WP_290399153.1">
    <property type="nucleotide sequence ID" value="NZ_JAUHLN010000002.1"/>
</dbReference>
<protein>
    <submittedName>
        <fullName evidence="1">Uncharacterized protein</fullName>
    </submittedName>
</protein>
<organism evidence="1 2">
    <name type="scientific">Fictibacillus terranigra</name>
    <dbReference type="NCBI Taxonomy" id="3058424"/>
    <lineage>
        <taxon>Bacteria</taxon>
        <taxon>Bacillati</taxon>
        <taxon>Bacillota</taxon>
        <taxon>Bacilli</taxon>
        <taxon>Bacillales</taxon>
        <taxon>Fictibacillaceae</taxon>
        <taxon>Fictibacillus</taxon>
    </lineage>
</organism>
<evidence type="ECO:0000313" key="1">
    <source>
        <dbReference type="EMBL" id="MDN4073002.1"/>
    </source>
</evidence>
<name>A0ABT8E515_9BACL</name>